<dbReference type="AlphaFoldDB" id="A0A059CSX9"/>
<dbReference type="SUPFAM" id="SSF52058">
    <property type="entry name" value="L domain-like"/>
    <property type="match status" value="1"/>
</dbReference>
<gene>
    <name evidence="1" type="ORF">EUGRSUZ_C02709</name>
</gene>
<dbReference type="Gene3D" id="3.80.10.10">
    <property type="entry name" value="Ribonuclease Inhibitor"/>
    <property type="match status" value="1"/>
</dbReference>
<proteinExistence type="predicted"/>
<accession>A0A059CSX9</accession>
<protein>
    <submittedName>
        <fullName evidence="1">Uncharacterized protein</fullName>
    </submittedName>
</protein>
<dbReference type="InterPro" id="IPR001611">
    <property type="entry name" value="Leu-rich_rpt"/>
</dbReference>
<reference evidence="1" key="1">
    <citation type="submission" date="2013-07" db="EMBL/GenBank/DDBJ databases">
        <title>The genome of Eucalyptus grandis.</title>
        <authorList>
            <person name="Schmutz J."/>
            <person name="Hayes R."/>
            <person name="Myburg A."/>
            <person name="Tuskan G."/>
            <person name="Grattapaglia D."/>
            <person name="Rokhsar D.S."/>
        </authorList>
    </citation>
    <scope>NUCLEOTIDE SEQUENCE</scope>
    <source>
        <tissue evidence="1">Leaf extractions</tissue>
    </source>
</reference>
<dbReference type="InParanoid" id="A0A059CSX9"/>
<dbReference type="Gramene" id="KCW81324">
    <property type="protein sequence ID" value="KCW81324"/>
    <property type="gene ID" value="EUGRSUZ_C02709"/>
</dbReference>
<evidence type="ECO:0000313" key="1">
    <source>
        <dbReference type="EMBL" id="KCW81324.1"/>
    </source>
</evidence>
<dbReference type="InterPro" id="IPR032675">
    <property type="entry name" value="LRR_dom_sf"/>
</dbReference>
<dbReference type="Pfam" id="PF00560">
    <property type="entry name" value="LRR_1"/>
    <property type="match status" value="1"/>
</dbReference>
<name>A0A059CSX9_EUCGR</name>
<sequence>MAKNLKVLDLTNCKCLTRTPDLFDFLDLEILIFAGCSKLITVDCSIGKLQLLKTLNMDRCDSVEELPEEVDSLEFDRVHHLWIF</sequence>
<organism evidence="1">
    <name type="scientific">Eucalyptus grandis</name>
    <name type="common">Flooded gum</name>
    <dbReference type="NCBI Taxonomy" id="71139"/>
    <lineage>
        <taxon>Eukaryota</taxon>
        <taxon>Viridiplantae</taxon>
        <taxon>Streptophyta</taxon>
        <taxon>Embryophyta</taxon>
        <taxon>Tracheophyta</taxon>
        <taxon>Spermatophyta</taxon>
        <taxon>Magnoliopsida</taxon>
        <taxon>eudicotyledons</taxon>
        <taxon>Gunneridae</taxon>
        <taxon>Pentapetalae</taxon>
        <taxon>rosids</taxon>
        <taxon>malvids</taxon>
        <taxon>Myrtales</taxon>
        <taxon>Myrtaceae</taxon>
        <taxon>Myrtoideae</taxon>
        <taxon>Eucalypteae</taxon>
        <taxon>Eucalyptus</taxon>
    </lineage>
</organism>
<dbReference type="EMBL" id="KK198755">
    <property type="protein sequence ID" value="KCW81324.1"/>
    <property type="molecule type" value="Genomic_DNA"/>
</dbReference>